<dbReference type="STRING" id="37360.A0A0G4J6F8"/>
<evidence type="ECO:0000256" key="4">
    <source>
        <dbReference type="ARBA" id="ARBA00023163"/>
    </source>
</evidence>
<evidence type="ECO:0000313" key="11">
    <source>
        <dbReference type="Proteomes" id="UP000039324"/>
    </source>
</evidence>
<dbReference type="InterPro" id="IPR036390">
    <property type="entry name" value="WH_DNA-bd_sf"/>
</dbReference>
<dbReference type="SMART" id="SM01372">
    <property type="entry name" value="E2F_TDP"/>
    <property type="match status" value="1"/>
</dbReference>
<keyword evidence="6" id="KW-0175">Coiled coil</keyword>
<dbReference type="Gene3D" id="1.10.10.10">
    <property type="entry name" value="Winged helix-like DNA-binding domain superfamily/Winged helix DNA-binding domain"/>
    <property type="match status" value="1"/>
</dbReference>
<keyword evidence="2 5" id="KW-0805">Transcription regulation</keyword>
<dbReference type="GO" id="GO:0000981">
    <property type="term" value="F:DNA-binding transcription factor activity, RNA polymerase II-specific"/>
    <property type="evidence" value="ECO:0007669"/>
    <property type="project" value="TreeGrafter"/>
</dbReference>
<dbReference type="GO" id="GO:0046983">
    <property type="term" value="F:protein dimerization activity"/>
    <property type="evidence" value="ECO:0007669"/>
    <property type="project" value="InterPro"/>
</dbReference>
<evidence type="ECO:0000256" key="2">
    <source>
        <dbReference type="ARBA" id="ARBA00023015"/>
    </source>
</evidence>
<dbReference type="OrthoDB" id="1743261at2759"/>
<evidence type="ECO:0000259" key="8">
    <source>
        <dbReference type="SMART" id="SM01372"/>
    </source>
</evidence>
<dbReference type="SUPFAM" id="SSF46785">
    <property type="entry name" value="Winged helix' DNA-binding domain"/>
    <property type="match status" value="1"/>
</dbReference>
<evidence type="ECO:0000256" key="5">
    <source>
        <dbReference type="RuleBase" id="RU003796"/>
    </source>
</evidence>
<evidence type="ECO:0000313" key="12">
    <source>
        <dbReference type="Proteomes" id="UP000290189"/>
    </source>
</evidence>
<evidence type="ECO:0000313" key="9">
    <source>
        <dbReference type="EMBL" id="CEP02881.1"/>
    </source>
</evidence>
<dbReference type="InterPro" id="IPR015633">
    <property type="entry name" value="E2F"/>
</dbReference>
<dbReference type="Proteomes" id="UP000039324">
    <property type="component" value="Unassembled WGS sequence"/>
</dbReference>
<sequence>MADCSPLTAVGPHGRTGGASQRIEEGRGDRRAAVLASTPMQAAVMSPPASPTFHSGMSVDDNDGDKGPISNSRMDSSLGILTKKFVQLLQNESSGILDLNAAAVKLGVQKRRIYDITNVLEGIGMIEKKSKNMIQWSANGVNEQALKADGAAETNDLRSEIGQLELDERVLDEYIAKMDELVKNLEAEESSAHLGYVTYEDIRSNLGNRGDTLLAVKAPPGTTVTLHGPDQGSANSDMKHKVSFLSNSGDPVDVFIISQHEVKSASDEGRGYQVAPAKDLSDFVPPPRARQDIHLDSDIYLDLDMTAFDSTELYGHEGMSDIYK</sequence>
<feature type="region of interest" description="Disordered" evidence="7">
    <location>
        <begin position="1"/>
        <end position="30"/>
    </location>
</feature>
<feature type="coiled-coil region" evidence="6">
    <location>
        <begin position="164"/>
        <end position="191"/>
    </location>
</feature>
<dbReference type="GO" id="GO:0090575">
    <property type="term" value="C:RNA polymerase II transcription regulator complex"/>
    <property type="evidence" value="ECO:0007669"/>
    <property type="project" value="TreeGrafter"/>
</dbReference>
<keyword evidence="11" id="KW-1185">Reference proteome</keyword>
<dbReference type="InterPro" id="IPR037241">
    <property type="entry name" value="E2F-DP_heterodim"/>
</dbReference>
<dbReference type="InterPro" id="IPR036388">
    <property type="entry name" value="WH-like_DNA-bd_sf"/>
</dbReference>
<evidence type="ECO:0000313" key="10">
    <source>
        <dbReference type="EMBL" id="SPQ94986.1"/>
    </source>
</evidence>
<protein>
    <recommendedName>
        <fullName evidence="8">E2F/DP family winged-helix DNA-binding domain-containing protein</fullName>
    </recommendedName>
</protein>
<evidence type="ECO:0000256" key="6">
    <source>
        <dbReference type="SAM" id="Coils"/>
    </source>
</evidence>
<geneLocation type="mitochondrion" evidence="10"/>
<accession>A0A0G4J6F8</accession>
<keyword evidence="10" id="KW-0496">Mitochondrion</keyword>
<dbReference type="EMBL" id="CDSF01000133">
    <property type="protein sequence ID" value="CEP02881.1"/>
    <property type="molecule type" value="Genomic_DNA"/>
</dbReference>
<evidence type="ECO:0000256" key="3">
    <source>
        <dbReference type="ARBA" id="ARBA00023125"/>
    </source>
</evidence>
<feature type="domain" description="E2F/DP family winged-helix DNA-binding" evidence="8">
    <location>
        <begin position="73"/>
        <end position="138"/>
    </location>
</feature>
<keyword evidence="4 5" id="KW-0804">Transcription</keyword>
<evidence type="ECO:0000256" key="1">
    <source>
        <dbReference type="ARBA" id="ARBA00010940"/>
    </source>
</evidence>
<dbReference type="CDD" id="cd14660">
    <property type="entry name" value="E2F_DD"/>
    <property type="match status" value="1"/>
</dbReference>
<keyword evidence="3 5" id="KW-0238">DNA-binding</keyword>
<dbReference type="PANTHER" id="PTHR12081:SF18">
    <property type="entry name" value="TRANSCRIPTION FACTOR E2F2-RELATED"/>
    <property type="match status" value="1"/>
</dbReference>
<comment type="subcellular location">
    <subcellularLocation>
        <location evidence="5">Nucleus</location>
    </subcellularLocation>
</comment>
<name>A0A0G4J6F8_PLABS</name>
<feature type="region of interest" description="Disordered" evidence="7">
    <location>
        <begin position="42"/>
        <end position="69"/>
    </location>
</feature>
<dbReference type="InterPro" id="IPR032198">
    <property type="entry name" value="E2F_CC-MB"/>
</dbReference>
<gene>
    <name evidence="9" type="ORF">PBRA_002848</name>
    <name evidence="10" type="ORF">PLBR_LOCUS2201</name>
</gene>
<comment type="similarity">
    <text evidence="1 5">Belongs to the E2F/DP family.</text>
</comment>
<dbReference type="GO" id="GO:0000978">
    <property type="term" value="F:RNA polymerase II cis-regulatory region sequence-specific DNA binding"/>
    <property type="evidence" value="ECO:0007669"/>
    <property type="project" value="InterPro"/>
</dbReference>
<dbReference type="Pfam" id="PF16421">
    <property type="entry name" value="E2F_CC-MB"/>
    <property type="match status" value="1"/>
</dbReference>
<dbReference type="PANTHER" id="PTHR12081">
    <property type="entry name" value="TRANSCRIPTION FACTOR E2F"/>
    <property type="match status" value="1"/>
</dbReference>
<reference evidence="9 11" key="1">
    <citation type="submission" date="2015-02" db="EMBL/GenBank/DDBJ databases">
        <authorList>
            <person name="Chooi Y.-H."/>
        </authorList>
    </citation>
    <scope>NUCLEOTIDE SEQUENCE [LARGE SCALE GENOMIC DNA]</scope>
    <source>
        <strain evidence="9">E3</strain>
    </source>
</reference>
<dbReference type="SUPFAM" id="SSF144074">
    <property type="entry name" value="E2F-DP heterodimerization region"/>
    <property type="match status" value="1"/>
</dbReference>
<dbReference type="OMA" id="IISQHEV"/>
<keyword evidence="5" id="KW-0539">Nucleus</keyword>
<dbReference type="Gene3D" id="6.10.250.540">
    <property type="match status" value="1"/>
</dbReference>
<dbReference type="FunFam" id="1.10.10.10:FF:000008">
    <property type="entry name" value="E2F transcription factor 1"/>
    <property type="match status" value="1"/>
</dbReference>
<evidence type="ECO:0000256" key="7">
    <source>
        <dbReference type="SAM" id="MobiDB-lite"/>
    </source>
</evidence>
<dbReference type="EMBL" id="OVEO01000003">
    <property type="protein sequence ID" value="SPQ94986.1"/>
    <property type="molecule type" value="Genomic_DNA"/>
</dbReference>
<dbReference type="Pfam" id="PF02319">
    <property type="entry name" value="WHD_E2F_TDP"/>
    <property type="match status" value="1"/>
</dbReference>
<dbReference type="InterPro" id="IPR003316">
    <property type="entry name" value="E2F_WHTH_DNA-bd_dom"/>
</dbReference>
<proteinExistence type="inferred from homology"/>
<organism evidence="9 11">
    <name type="scientific">Plasmodiophora brassicae</name>
    <name type="common">Clubroot disease agent</name>
    <dbReference type="NCBI Taxonomy" id="37360"/>
    <lineage>
        <taxon>Eukaryota</taxon>
        <taxon>Sar</taxon>
        <taxon>Rhizaria</taxon>
        <taxon>Endomyxa</taxon>
        <taxon>Phytomyxea</taxon>
        <taxon>Plasmodiophorida</taxon>
        <taxon>Plasmodiophoridae</taxon>
        <taxon>Plasmodiophora</taxon>
    </lineage>
</organism>
<dbReference type="AlphaFoldDB" id="A0A0G4J6F8"/>
<dbReference type="Proteomes" id="UP000290189">
    <property type="component" value="Unassembled WGS sequence"/>
</dbReference>
<reference evidence="10 12" key="2">
    <citation type="submission" date="2018-03" db="EMBL/GenBank/DDBJ databases">
        <authorList>
            <person name="Fogelqvist J."/>
        </authorList>
    </citation>
    <scope>NUCLEOTIDE SEQUENCE [LARGE SCALE GENOMIC DNA]</scope>
</reference>